<accession>A0AAV5MQN3</accession>
<dbReference type="Proteomes" id="UP001054252">
    <property type="component" value="Unassembled WGS sequence"/>
</dbReference>
<dbReference type="GO" id="GO:0015031">
    <property type="term" value="P:protein transport"/>
    <property type="evidence" value="ECO:0007669"/>
    <property type="project" value="UniProtKB-KW"/>
</dbReference>
<dbReference type="Gene3D" id="1.25.10.10">
    <property type="entry name" value="Leucine-rich Repeat Variant"/>
    <property type="match status" value="1"/>
</dbReference>
<dbReference type="AlphaFoldDB" id="A0AAV5MQN3"/>
<evidence type="ECO:0000313" key="5">
    <source>
        <dbReference type="Proteomes" id="UP001054252"/>
    </source>
</evidence>
<dbReference type="InterPro" id="IPR016024">
    <property type="entry name" value="ARM-type_fold"/>
</dbReference>
<comment type="caution">
    <text evidence="4">The sequence shown here is derived from an EMBL/GenBank/DDBJ whole genome shotgun (WGS) entry which is preliminary data.</text>
</comment>
<reference evidence="4 5" key="1">
    <citation type="journal article" date="2021" name="Commun. Biol.">
        <title>The genome of Shorea leprosula (Dipterocarpaceae) highlights the ecological relevance of drought in aseasonal tropical rainforests.</title>
        <authorList>
            <person name="Ng K.K.S."/>
            <person name="Kobayashi M.J."/>
            <person name="Fawcett J.A."/>
            <person name="Hatakeyama M."/>
            <person name="Paape T."/>
            <person name="Ng C.H."/>
            <person name="Ang C.C."/>
            <person name="Tnah L.H."/>
            <person name="Lee C.T."/>
            <person name="Nishiyama T."/>
            <person name="Sese J."/>
            <person name="O'Brien M.J."/>
            <person name="Copetti D."/>
            <person name="Mohd Noor M.I."/>
            <person name="Ong R.C."/>
            <person name="Putra M."/>
            <person name="Sireger I.Z."/>
            <person name="Indrioko S."/>
            <person name="Kosugi Y."/>
            <person name="Izuno A."/>
            <person name="Isagi Y."/>
            <person name="Lee S.L."/>
            <person name="Shimizu K.K."/>
        </authorList>
    </citation>
    <scope>NUCLEOTIDE SEQUENCE [LARGE SCALE GENOMIC DNA]</scope>
    <source>
        <strain evidence="4">214</strain>
    </source>
</reference>
<dbReference type="PANTHER" id="PTHR23316">
    <property type="entry name" value="IMPORTIN ALPHA"/>
    <property type="match status" value="1"/>
</dbReference>
<protein>
    <submittedName>
        <fullName evidence="4">Uncharacterized protein</fullName>
    </submittedName>
</protein>
<name>A0AAV5MQN3_9ROSI</name>
<organism evidence="4 5">
    <name type="scientific">Rubroshorea leprosula</name>
    <dbReference type="NCBI Taxonomy" id="152421"/>
    <lineage>
        <taxon>Eukaryota</taxon>
        <taxon>Viridiplantae</taxon>
        <taxon>Streptophyta</taxon>
        <taxon>Embryophyta</taxon>
        <taxon>Tracheophyta</taxon>
        <taxon>Spermatophyta</taxon>
        <taxon>Magnoliopsida</taxon>
        <taxon>eudicotyledons</taxon>
        <taxon>Gunneridae</taxon>
        <taxon>Pentapetalae</taxon>
        <taxon>rosids</taxon>
        <taxon>malvids</taxon>
        <taxon>Malvales</taxon>
        <taxon>Dipterocarpaceae</taxon>
        <taxon>Rubroshorea</taxon>
    </lineage>
</organism>
<keyword evidence="3" id="KW-0653">Protein transport</keyword>
<dbReference type="EMBL" id="BPVZ01000448">
    <property type="protein sequence ID" value="GKV51153.1"/>
    <property type="molecule type" value="Genomic_DNA"/>
</dbReference>
<gene>
    <name evidence="4" type="ORF">SLEP1_g57827</name>
</gene>
<evidence type="ECO:0000313" key="4">
    <source>
        <dbReference type="EMBL" id="GKV51153.1"/>
    </source>
</evidence>
<evidence type="ECO:0000256" key="3">
    <source>
        <dbReference type="ARBA" id="ARBA00022927"/>
    </source>
</evidence>
<evidence type="ECO:0000256" key="2">
    <source>
        <dbReference type="ARBA" id="ARBA00022448"/>
    </source>
</evidence>
<keyword evidence="5" id="KW-1185">Reference proteome</keyword>
<keyword evidence="2" id="KW-0813">Transport</keyword>
<evidence type="ECO:0000256" key="1">
    <source>
        <dbReference type="ARBA" id="ARBA00010394"/>
    </source>
</evidence>
<dbReference type="InterPro" id="IPR011989">
    <property type="entry name" value="ARM-like"/>
</dbReference>
<proteinExistence type="inferred from homology"/>
<sequence>MADDSFASHKRDPIKSSGSSFSPLILVGTVAEQKRRQNAVTVGKERRKSLVRAKRLCRVGTSGETDVSAENDMMIDNEQSILGAQTASAVEELKSATAYHWKTRRNKSTVACITFAYCSAWRKIPFPVAEQCACALGNVAGEGEELGNVLLSQGAILPLARMMLPNKGSTVRTAGWALSNVIKGPDPKAVTELIRVEGVLDSILQHLRKLDEELATEVAWVVVYLSALSNFATSMLMKSGVLPVLVERLATSNSLQLLILKLAVYEVDFEFEGLLSIANETSAASLGHA</sequence>
<comment type="similarity">
    <text evidence="1">Belongs to the importin alpha family.</text>
</comment>
<dbReference type="SUPFAM" id="SSF48371">
    <property type="entry name" value="ARM repeat"/>
    <property type="match status" value="1"/>
</dbReference>